<reference evidence="2" key="1">
    <citation type="journal article" date="2023" name="G3 (Bethesda)">
        <title>Genome assembly and association tests identify interacting loci associated with vigor, precocity, and sex in interspecific pistachio rootstocks.</title>
        <authorList>
            <person name="Palmer W."/>
            <person name="Jacygrad E."/>
            <person name="Sagayaradj S."/>
            <person name="Cavanaugh K."/>
            <person name="Han R."/>
            <person name="Bertier L."/>
            <person name="Beede B."/>
            <person name="Kafkas S."/>
            <person name="Golino D."/>
            <person name="Preece J."/>
            <person name="Michelmore R."/>
        </authorList>
    </citation>
    <scope>NUCLEOTIDE SEQUENCE [LARGE SCALE GENOMIC DNA]</scope>
</reference>
<dbReference type="Proteomes" id="UP001164250">
    <property type="component" value="Chromosome 9"/>
</dbReference>
<keyword evidence="2" id="KW-1185">Reference proteome</keyword>
<name>A0ACC1APV5_9ROSI</name>
<comment type="caution">
    <text evidence="1">The sequence shown here is derived from an EMBL/GenBank/DDBJ whole genome shotgun (WGS) entry which is preliminary data.</text>
</comment>
<organism evidence="1 2">
    <name type="scientific">Pistacia atlantica</name>
    <dbReference type="NCBI Taxonomy" id="434234"/>
    <lineage>
        <taxon>Eukaryota</taxon>
        <taxon>Viridiplantae</taxon>
        <taxon>Streptophyta</taxon>
        <taxon>Embryophyta</taxon>
        <taxon>Tracheophyta</taxon>
        <taxon>Spermatophyta</taxon>
        <taxon>Magnoliopsida</taxon>
        <taxon>eudicotyledons</taxon>
        <taxon>Gunneridae</taxon>
        <taxon>Pentapetalae</taxon>
        <taxon>rosids</taxon>
        <taxon>malvids</taxon>
        <taxon>Sapindales</taxon>
        <taxon>Anacardiaceae</taxon>
        <taxon>Pistacia</taxon>
    </lineage>
</organism>
<evidence type="ECO:0000313" key="1">
    <source>
        <dbReference type="EMBL" id="KAJ0088734.1"/>
    </source>
</evidence>
<gene>
    <name evidence="1" type="ORF">Patl1_32945</name>
</gene>
<protein>
    <submittedName>
        <fullName evidence="1">Uncharacterized protein</fullName>
    </submittedName>
</protein>
<dbReference type="EMBL" id="CM047905">
    <property type="protein sequence ID" value="KAJ0088734.1"/>
    <property type="molecule type" value="Genomic_DNA"/>
</dbReference>
<evidence type="ECO:0000313" key="2">
    <source>
        <dbReference type="Proteomes" id="UP001164250"/>
    </source>
</evidence>
<sequence length="436" mass="49291">MKTYNKMKNFLASGARNQFLAKATAAKSAISSSTKLVQSFLAILNTHFIANTLLFFKKILRIMIFHACVIPEAISVGVSSIIVLSVTSILTRNVLCFPAFLNLQKTITNLSGCWTPESHIIVILVVGMASMVLTLTYVSYAKSLSTMICNAEESVDHCVIEKSTRVEPMDSINYGIIKMKIEDDSTATEMEIEKFSNAHCHLKHISHKQPLVFNEEEQQNYSYNKENSCFGCEELVLGPSYNCSQCNFFLHKTCAELPLKIKHPFHRKHPLVLIPDTSNVSWRRPACFFCNESCRRFAYSCSNCACYLNIKCATLSCVIEPEAREHQIIHWMRAIPFTCNACGEKESEQTPYFCTACRVKVHKSCMSLPHSIKIIQHNHPLCRNHFFHENVSAGSLNCGICEKEVNSECGSYYCPDYCNFIAHVSCALEFEDKDQK</sequence>
<accession>A0ACC1APV5</accession>
<proteinExistence type="predicted"/>